<reference evidence="2" key="1">
    <citation type="journal article" date="2024" name="Proc. Natl. Acad. Sci. U.S.A.">
        <title>Extraordinary preservation of gene collinearity over three hundred million years revealed in homosporous lycophytes.</title>
        <authorList>
            <person name="Li C."/>
            <person name="Wickell D."/>
            <person name="Kuo L.Y."/>
            <person name="Chen X."/>
            <person name="Nie B."/>
            <person name="Liao X."/>
            <person name="Peng D."/>
            <person name="Ji J."/>
            <person name="Jenkins J."/>
            <person name="Williams M."/>
            <person name="Shu S."/>
            <person name="Plott C."/>
            <person name="Barry K."/>
            <person name="Rajasekar S."/>
            <person name="Grimwood J."/>
            <person name="Han X."/>
            <person name="Sun S."/>
            <person name="Hou Z."/>
            <person name="He W."/>
            <person name="Dai G."/>
            <person name="Sun C."/>
            <person name="Schmutz J."/>
            <person name="Leebens-Mack J.H."/>
            <person name="Li F.W."/>
            <person name="Wang L."/>
        </authorList>
    </citation>
    <scope>NUCLEOTIDE SEQUENCE [LARGE SCALE GENOMIC DNA]</scope>
    <source>
        <strain evidence="2">cv. PW_Plant_1</strain>
    </source>
</reference>
<organism evidence="1 2">
    <name type="scientific">Diphasiastrum complanatum</name>
    <name type="common">Issler's clubmoss</name>
    <name type="synonym">Lycopodium complanatum</name>
    <dbReference type="NCBI Taxonomy" id="34168"/>
    <lineage>
        <taxon>Eukaryota</taxon>
        <taxon>Viridiplantae</taxon>
        <taxon>Streptophyta</taxon>
        <taxon>Embryophyta</taxon>
        <taxon>Tracheophyta</taxon>
        <taxon>Lycopodiopsida</taxon>
        <taxon>Lycopodiales</taxon>
        <taxon>Lycopodiaceae</taxon>
        <taxon>Lycopodioideae</taxon>
        <taxon>Diphasiastrum</taxon>
    </lineage>
</organism>
<evidence type="ECO:0000313" key="1">
    <source>
        <dbReference type="EMBL" id="KAJ7523261.1"/>
    </source>
</evidence>
<proteinExistence type="predicted"/>
<protein>
    <submittedName>
        <fullName evidence="1">Uncharacterized protein</fullName>
    </submittedName>
</protein>
<dbReference type="Proteomes" id="UP001162992">
    <property type="component" value="Chromosome 18"/>
</dbReference>
<keyword evidence="2" id="KW-1185">Reference proteome</keyword>
<evidence type="ECO:0000313" key="2">
    <source>
        <dbReference type="Proteomes" id="UP001162992"/>
    </source>
</evidence>
<dbReference type="EMBL" id="CM055109">
    <property type="protein sequence ID" value="KAJ7523261.1"/>
    <property type="molecule type" value="Genomic_DNA"/>
</dbReference>
<name>A0ACC2B0H0_DIPCM</name>
<comment type="caution">
    <text evidence="1">The sequence shown here is derived from an EMBL/GenBank/DDBJ whole genome shotgun (WGS) entry which is preliminary data.</text>
</comment>
<gene>
    <name evidence="1" type="ORF">O6H91_18G044000</name>
</gene>
<sequence>MRTQEMRRGTTKFDPLLFAFTLTMAASTYSQPIAAPSTAMQQNAGSQAPIFMTPSRLPLIATSPTITLASPPVAVHNTSPLTPGKAPVTPPFLSPDMAAFHHTAPPSPFSFAGSPERSPLAAPALVPSPATKQSTPAPSLPHPLATHRPVTPPSHPSTIPDRPYSRPPPSPYSSDSLPPDTSDTLPPPPPPPRPPFVSFPAIPPPAGSTFTPAASTLINDPSSESKSVLNKRAITGIAIGGILAAALVGMVAFVVGKRKANIARAQYGHAVYREQL</sequence>
<accession>A0ACC2B0H0</accession>